<dbReference type="EMBL" id="QPJY01000002">
    <property type="protein sequence ID" value="RCX31687.1"/>
    <property type="molecule type" value="Genomic_DNA"/>
</dbReference>
<dbReference type="NCBIfam" id="TIGR03754">
    <property type="entry name" value="conj_TOL_TraD"/>
    <property type="match status" value="1"/>
</dbReference>
<comment type="caution">
    <text evidence="3">The sequence shown here is derived from an EMBL/GenBank/DDBJ whole genome shotgun (WGS) entry which is preliminary data.</text>
</comment>
<keyword evidence="1" id="KW-0472">Membrane</keyword>
<dbReference type="RefSeq" id="WP_245937194.1">
    <property type="nucleotide sequence ID" value="NZ_QPJY01000002.1"/>
</dbReference>
<dbReference type="PANTHER" id="PTHR30121">
    <property type="entry name" value="UNCHARACTERIZED PROTEIN YJGR-RELATED"/>
    <property type="match status" value="1"/>
</dbReference>
<evidence type="ECO:0000259" key="2">
    <source>
        <dbReference type="Pfam" id="PF12696"/>
    </source>
</evidence>
<feature type="transmembrane region" description="Helical" evidence="1">
    <location>
        <begin position="12"/>
        <end position="30"/>
    </location>
</feature>
<protein>
    <submittedName>
        <fullName evidence="3">Conjugative coupling factor TraD (TOL family)</fullName>
    </submittedName>
</protein>
<dbReference type="CDD" id="cd01127">
    <property type="entry name" value="TrwB_TraG_TraD_VirD4"/>
    <property type="match status" value="2"/>
</dbReference>
<organism evidence="3 4">
    <name type="scientific">Thioalbus denitrificans</name>
    <dbReference type="NCBI Taxonomy" id="547122"/>
    <lineage>
        <taxon>Bacteria</taxon>
        <taxon>Pseudomonadati</taxon>
        <taxon>Pseudomonadota</taxon>
        <taxon>Gammaproteobacteria</taxon>
        <taxon>Chromatiales</taxon>
        <taxon>Ectothiorhodospiraceae</taxon>
        <taxon>Thioalbus</taxon>
    </lineage>
</organism>
<reference evidence="3 4" key="1">
    <citation type="submission" date="2018-07" db="EMBL/GenBank/DDBJ databases">
        <title>Genomic Encyclopedia of Type Strains, Phase IV (KMG-IV): sequencing the most valuable type-strain genomes for metagenomic binning, comparative biology and taxonomic classification.</title>
        <authorList>
            <person name="Goeker M."/>
        </authorList>
    </citation>
    <scope>NUCLEOTIDE SEQUENCE [LARGE SCALE GENOMIC DNA]</scope>
    <source>
        <strain evidence="3 4">DSM 26407</strain>
    </source>
</reference>
<dbReference type="PANTHER" id="PTHR30121:SF6">
    <property type="entry name" value="SLR6007 PROTEIN"/>
    <property type="match status" value="1"/>
</dbReference>
<dbReference type="SUPFAM" id="SSF52540">
    <property type="entry name" value="P-loop containing nucleoside triphosphate hydrolases"/>
    <property type="match status" value="1"/>
</dbReference>
<dbReference type="Gene3D" id="3.40.50.300">
    <property type="entry name" value="P-loop containing nucleotide triphosphate hydrolases"/>
    <property type="match status" value="2"/>
</dbReference>
<name>A0A369CGL2_9GAMM</name>
<dbReference type="InterPro" id="IPR051162">
    <property type="entry name" value="T4SS_component"/>
</dbReference>
<dbReference type="InterPro" id="IPR027417">
    <property type="entry name" value="P-loop_NTPase"/>
</dbReference>
<evidence type="ECO:0000313" key="3">
    <source>
        <dbReference type="EMBL" id="RCX31687.1"/>
    </source>
</evidence>
<dbReference type="InterPro" id="IPR022458">
    <property type="entry name" value="Conjugative_coupling_TraG/TraD"/>
</dbReference>
<dbReference type="NCBIfam" id="TIGR03743">
    <property type="entry name" value="SXT_TraD"/>
    <property type="match status" value="1"/>
</dbReference>
<gene>
    <name evidence="3" type="ORF">DFQ59_10230</name>
</gene>
<dbReference type="Pfam" id="PF12696">
    <property type="entry name" value="TraG-D_C"/>
    <property type="match status" value="1"/>
</dbReference>
<evidence type="ECO:0000313" key="4">
    <source>
        <dbReference type="Proteomes" id="UP000252707"/>
    </source>
</evidence>
<feature type="domain" description="TraD/TraG TraM recognition site" evidence="2">
    <location>
        <begin position="503"/>
        <end position="630"/>
    </location>
</feature>
<accession>A0A369CGL2</accession>
<dbReference type="AlphaFoldDB" id="A0A369CGL2"/>
<keyword evidence="4" id="KW-1185">Reference proteome</keyword>
<dbReference type="Proteomes" id="UP000252707">
    <property type="component" value="Unassembled WGS sequence"/>
</dbReference>
<dbReference type="InterPro" id="IPR032689">
    <property type="entry name" value="TraG-D_C"/>
</dbReference>
<dbReference type="InterPro" id="IPR022503">
    <property type="entry name" value="Conj_coupling_TraG/TraD_PFGI-1"/>
</dbReference>
<keyword evidence="1" id="KW-0812">Transmembrane</keyword>
<keyword evidence="1" id="KW-1133">Transmembrane helix</keyword>
<proteinExistence type="predicted"/>
<evidence type="ECO:0000256" key="1">
    <source>
        <dbReference type="SAM" id="Phobius"/>
    </source>
</evidence>
<sequence>MGRPFDNRLRPVVEFVPATTLTGLGLILAWQPGIIAPLMPGVATGVAGVFVVTGLWRGVQGVRLVAYRRQLRRLPRYVLDGGRIPCSPSRLFLGRGFRWDQRHSQRLVEVRNPEARRYLEPGPLYRWARALEAAAERRRWLRGFARLTALDSRMNPLRPLPPVGGDPALHGVGLEDEEDVWLPLGERPGHTLVLGTTRVGKTRFAELVVSQDIRRGEVVIMMDPKGDLDLLRRMYAEALRAGKLERFHIFHLGFAELSERYNPIGEFARITEVATRTTAPLPSEGNSAAFKEFAWRFSNVVAQAVVGLGRKPDLKTLGRYVTHIEPLLVDYFTLWLDRQGPEDWRPTVDRLVADENFPKRLPPALKSRDRYAAALVAFYKERNLYDPVCDGLKSTFEYDKTYFDKLTASLLPLIEKLTSGRVGELIAPDYDDLEEQRPILDWNKVIREGGIVYVGLDALSDVEVAHAVGNAMLADLTSIAGRLYKHGHAYGLPGDPGRRPTINLHLDEFNEIVGDEFIPMVNKAGGAGIQVTAYTQTASDVEAGIGDRAKAGQVFGNFNNLVMLRVRNEETARLLTDQLPMVRVFTKVAESRTTDNNDPDSPVDFVSQNADRLAETEMEMLTPADLVSLPKGQAFALIEGGRLYKLRLPLAGADPFLPKDMEAIAAWVRARNGMEELPVEPLP</sequence>